<protein>
    <recommendedName>
        <fullName evidence="8">CaM kinase-like vesicle-associated protein</fullName>
    </recommendedName>
</protein>
<dbReference type="Gene3D" id="3.30.200.20">
    <property type="entry name" value="Phosphorylase Kinase, domain 1"/>
    <property type="match status" value="1"/>
</dbReference>
<dbReference type="Gene3D" id="1.10.510.10">
    <property type="entry name" value="Transferase(Phosphotransferase) domain 1"/>
    <property type="match status" value="1"/>
</dbReference>
<dbReference type="GO" id="GO:0004672">
    <property type="term" value="F:protein kinase activity"/>
    <property type="evidence" value="ECO:0007669"/>
    <property type="project" value="InterPro"/>
</dbReference>
<feature type="domain" description="Protein kinase" evidence="9">
    <location>
        <begin position="24"/>
        <end position="287"/>
    </location>
</feature>
<evidence type="ECO:0000256" key="2">
    <source>
        <dbReference type="ARBA" id="ARBA00004284"/>
    </source>
</evidence>
<feature type="non-terminal residue" evidence="10">
    <location>
        <position position="387"/>
    </location>
</feature>
<dbReference type="PROSITE" id="PS50011">
    <property type="entry name" value="PROTEIN_KINASE_DOM"/>
    <property type="match status" value="1"/>
</dbReference>
<evidence type="ECO:0000256" key="6">
    <source>
        <dbReference type="ARBA" id="ARBA00023329"/>
    </source>
</evidence>
<dbReference type="InterPro" id="IPR000719">
    <property type="entry name" value="Prot_kinase_dom"/>
</dbReference>
<dbReference type="PANTHER" id="PTHR24347">
    <property type="entry name" value="SERINE/THREONINE-PROTEIN KINASE"/>
    <property type="match status" value="1"/>
</dbReference>
<evidence type="ECO:0000256" key="5">
    <source>
        <dbReference type="ARBA" id="ARBA00023136"/>
    </source>
</evidence>
<evidence type="ECO:0000256" key="1">
    <source>
        <dbReference type="ARBA" id="ARBA00001913"/>
    </source>
</evidence>
<name>V9KYP1_CALMI</name>
<evidence type="ECO:0000313" key="10">
    <source>
        <dbReference type="EMBL" id="AFP03945.1"/>
    </source>
</evidence>
<dbReference type="AlphaFoldDB" id="V9KYP1"/>
<evidence type="ECO:0000256" key="4">
    <source>
        <dbReference type="ARBA" id="ARBA00022860"/>
    </source>
</evidence>
<dbReference type="EMBL" id="JW871427">
    <property type="protein sequence ID" value="AFP03945.1"/>
    <property type="molecule type" value="mRNA"/>
</dbReference>
<comment type="subunit">
    <text evidence="7">Interacts with calmodulin, in the presence of calcium.</text>
</comment>
<dbReference type="Pfam" id="PF00069">
    <property type="entry name" value="Pkinase"/>
    <property type="match status" value="1"/>
</dbReference>
<keyword evidence="6" id="KW-0968">Cytoplasmic vesicle</keyword>
<proteinExistence type="evidence at transcript level"/>
<keyword evidence="10" id="KW-0418">Kinase</keyword>
<evidence type="ECO:0000256" key="7">
    <source>
        <dbReference type="ARBA" id="ARBA00038588"/>
    </source>
</evidence>
<comment type="cofactor">
    <cofactor evidence="1">
        <name>Ca(2+)</name>
        <dbReference type="ChEBI" id="CHEBI:29108"/>
    </cofactor>
</comment>
<dbReference type="FunFam" id="1.10.510.10:FF:000188">
    <property type="entry name" value="CaM kinase-like vesicle-associated, like"/>
    <property type="match status" value="1"/>
</dbReference>
<dbReference type="GO" id="GO:0005524">
    <property type="term" value="F:ATP binding"/>
    <property type="evidence" value="ECO:0007669"/>
    <property type="project" value="InterPro"/>
</dbReference>
<keyword evidence="4" id="KW-0112">Calmodulin-binding</keyword>
<reference evidence="10" key="1">
    <citation type="journal article" date="2014" name="Nature">
        <title>Elephant shark genome provides unique insights into gnathostome evolution.</title>
        <authorList>
            <consortium name="International Elephant Shark Genome Sequencing Consortium"/>
            <person name="Venkatesh B."/>
            <person name="Lee A.P."/>
            <person name="Ravi V."/>
            <person name="Maurya A.K."/>
            <person name="Lian M.M."/>
            <person name="Swann J.B."/>
            <person name="Ohta Y."/>
            <person name="Flajnik M.F."/>
            <person name="Sutoh Y."/>
            <person name="Kasahara M."/>
            <person name="Hoon S."/>
            <person name="Gangu V."/>
            <person name="Roy S.W."/>
            <person name="Irimia M."/>
            <person name="Korzh V."/>
            <person name="Kondrychyn I."/>
            <person name="Lim Z.W."/>
            <person name="Tay B.H."/>
            <person name="Tohari S."/>
            <person name="Kong K.W."/>
            <person name="Ho S."/>
            <person name="Lorente-Galdos B."/>
            <person name="Quilez J."/>
            <person name="Marques-Bonet T."/>
            <person name="Raney B.J."/>
            <person name="Ingham P.W."/>
            <person name="Tay A."/>
            <person name="Hillier L.W."/>
            <person name="Minx P."/>
            <person name="Boehm T."/>
            <person name="Wilson R.K."/>
            <person name="Brenner S."/>
            <person name="Warren W.C."/>
        </authorList>
    </citation>
    <scope>NUCLEOTIDE SEQUENCE</scope>
    <source>
        <tissue evidence="10">Brain</tissue>
    </source>
</reference>
<organism evidence="10">
    <name type="scientific">Callorhinchus milii</name>
    <name type="common">Ghost shark</name>
    <dbReference type="NCBI Taxonomy" id="7868"/>
    <lineage>
        <taxon>Eukaryota</taxon>
        <taxon>Metazoa</taxon>
        <taxon>Chordata</taxon>
        <taxon>Craniata</taxon>
        <taxon>Vertebrata</taxon>
        <taxon>Chondrichthyes</taxon>
        <taxon>Holocephali</taxon>
        <taxon>Chimaeriformes</taxon>
        <taxon>Callorhinchidae</taxon>
        <taxon>Callorhinchus</taxon>
    </lineage>
</organism>
<dbReference type="FunFam" id="3.30.200.20:FF:000155">
    <property type="entry name" value="CaM kinase-like vesicle-associated, like"/>
    <property type="match status" value="1"/>
</dbReference>
<evidence type="ECO:0000256" key="8">
    <source>
        <dbReference type="ARBA" id="ARBA00039200"/>
    </source>
</evidence>
<evidence type="ECO:0000259" key="9">
    <source>
        <dbReference type="PROSITE" id="PS50011"/>
    </source>
</evidence>
<keyword evidence="10" id="KW-0808">Transferase</keyword>
<keyword evidence="5" id="KW-0472">Membrane</keyword>
<dbReference type="GO" id="GO:0045202">
    <property type="term" value="C:synapse"/>
    <property type="evidence" value="ECO:0007669"/>
    <property type="project" value="UniProtKB-ARBA"/>
</dbReference>
<evidence type="ECO:0000256" key="3">
    <source>
        <dbReference type="ARBA" id="ARBA00006692"/>
    </source>
</evidence>
<dbReference type="InterPro" id="IPR011009">
    <property type="entry name" value="Kinase-like_dom_sf"/>
</dbReference>
<accession>V9KYP1</accession>
<comment type="similarity">
    <text evidence="3">Belongs to the protein kinase superfamily. CAMK Ser/Thr protein kinase family.</text>
</comment>
<sequence>MSFGCFTVKNGKFYNNLSDVLDKYEIGQLLRAKEFCEVCVARDRLTNKMYICKKFQKRDGRHVRKAAKNEIGILKMVSHPNVLQLIEAFETRKEYIIIQELATGGDLFDWILDQGSYTEKDTSKVIRQVLEAVVYLHSLGIVHRNLKLENLMYYNQRNGSKVVMGDFYLSRLENGPITEPCGTPEYLAPEVVARHRYGRPVDCWAVGVIMYILLSGNPPFFDDLDEDEENERHNRRIFRKILAGDYEYDSPYWDNISNAAKELVGLLMETDQDERIVAKDALAHSWISGNSALGRNLREGVCAQIEKNFAKAKWKVTVNRGSCGQSPRHRHTHTHTYTHIHTYTRTHTYTHIHSYTYNHTHTHTHSYNHTYTYTYTHTHTHTHTHTY</sequence>
<dbReference type="GO" id="GO:0005516">
    <property type="term" value="F:calmodulin binding"/>
    <property type="evidence" value="ECO:0007669"/>
    <property type="project" value="UniProtKB-KW"/>
</dbReference>
<dbReference type="GO" id="GO:0030659">
    <property type="term" value="C:cytoplasmic vesicle membrane"/>
    <property type="evidence" value="ECO:0007669"/>
    <property type="project" value="UniProtKB-SubCell"/>
</dbReference>
<dbReference type="SUPFAM" id="SSF56112">
    <property type="entry name" value="Protein kinase-like (PK-like)"/>
    <property type="match status" value="1"/>
</dbReference>
<comment type="subcellular location">
    <subcellularLocation>
        <location evidence="2">Cytoplasmic vesicle membrane</location>
        <topology evidence="2">Peripheral membrane protein</topology>
    </subcellularLocation>
</comment>